<dbReference type="InterPro" id="IPR011047">
    <property type="entry name" value="Quinoprotein_ADH-like_sf"/>
</dbReference>
<sequence length="724" mass="80519">MRLISFLPLFGLISALYQDQVGKVDWKLDVLGFPKLAAFDDANAQADAIALYTEQNILASVSAEDGSVFWKRTMPVSEKVEYLYYANKLIISISSGGIARYWNPESGALFKEVYGTLQSQLTDCARLYSKSIIICAMSNESGMSDVLIYRERKTLFETKSSILVEKIITNEENNLIYLLGKTAGNAFVMEALNIDDFSTEPIQILSEESIILGEFALVSDGRLVFTDTKAKTRSINLKDGTMTDISAVATCQVITHSQKEIKFAPDQFFGNCGGIVRSESGEVLDGRRMEIFSTRLGTVTASLDAQNRWTLTGVNAKKTASLSFGGNLVQSLWTKSFNWKNKEHLQVLALSEDGTLFFAKASSEASTVSWTREESLAAISHVQIFDLPPEDALLEDPSEWSFSRRVQIQLALFHSYINQLTDKLKSGSLFEKKNGDPLVSTSELIRDQFNLHKLIFIVTKNGNLFGIDSLSKDIIWKRSVPELKECKTQVFKDAGPRFKSDIYIVGNCNNQVKYFNFDIMSGAIDELNNEMPKSDILRVDSIRSSTSSGAPALLVFKKVDVGKVGLEIVGEIDTAAADKIERTSFWLYDSNSQALFGGKINIESKTFKNTWTFQIPASMKVSQVTAAPASDVLHSQGRPLADRSVMEKYLNPNIIAVLAESKEESDLEQMFVNAFFLDGITGEVIHSCNHKRAQGPAKIVVAENWAVFSYWSAKMYRTEVTSVE</sequence>
<accession>E4YB41</accession>
<evidence type="ECO:0000313" key="3">
    <source>
        <dbReference type="EMBL" id="CBY32778.1"/>
    </source>
</evidence>
<feature type="non-terminal residue" evidence="3">
    <location>
        <position position="724"/>
    </location>
</feature>
<dbReference type="InterPro" id="IPR058545">
    <property type="entry name" value="Beta-prop_EMC1_1st"/>
</dbReference>
<dbReference type="Pfam" id="PF25293">
    <property type="entry name" value="Beta-prop_EMC1_N"/>
    <property type="match status" value="1"/>
</dbReference>
<feature type="signal peptide" evidence="1">
    <location>
        <begin position="1"/>
        <end position="15"/>
    </location>
</feature>
<feature type="chain" id="PRO_5012858852" description="EMC1 first beta-propeller domain-containing protein" evidence="1">
    <location>
        <begin position="16"/>
        <end position="724"/>
    </location>
</feature>
<name>E4YB41_OIKDI</name>
<keyword evidence="1" id="KW-0732">Signal</keyword>
<dbReference type="AlphaFoldDB" id="E4YB41"/>
<dbReference type="Proteomes" id="UP000011014">
    <property type="component" value="Unassembled WGS sequence"/>
</dbReference>
<dbReference type="SUPFAM" id="SSF50998">
    <property type="entry name" value="Quinoprotein alcohol dehydrogenase-like"/>
    <property type="match status" value="1"/>
</dbReference>
<evidence type="ECO:0000256" key="1">
    <source>
        <dbReference type="SAM" id="SignalP"/>
    </source>
</evidence>
<gene>
    <name evidence="3" type="ORF">GSOID_T00032126001</name>
</gene>
<dbReference type="EMBL" id="FN654370">
    <property type="protein sequence ID" value="CBY32778.1"/>
    <property type="molecule type" value="Genomic_DNA"/>
</dbReference>
<proteinExistence type="predicted"/>
<dbReference type="PANTHER" id="PTHR21573:SF0">
    <property type="entry name" value="ER MEMBRANE PROTEIN COMPLEX SUBUNIT 1"/>
    <property type="match status" value="1"/>
</dbReference>
<dbReference type="InterPro" id="IPR026895">
    <property type="entry name" value="EMC1"/>
</dbReference>
<protein>
    <recommendedName>
        <fullName evidence="2">EMC1 first beta-propeller domain-containing protein</fullName>
    </recommendedName>
</protein>
<organism evidence="3">
    <name type="scientific">Oikopleura dioica</name>
    <name type="common">Tunicate</name>
    <dbReference type="NCBI Taxonomy" id="34765"/>
    <lineage>
        <taxon>Eukaryota</taxon>
        <taxon>Metazoa</taxon>
        <taxon>Chordata</taxon>
        <taxon>Tunicata</taxon>
        <taxon>Appendicularia</taxon>
        <taxon>Copelata</taxon>
        <taxon>Oikopleuridae</taxon>
        <taxon>Oikopleura</taxon>
    </lineage>
</organism>
<dbReference type="GO" id="GO:0072546">
    <property type="term" value="C:EMC complex"/>
    <property type="evidence" value="ECO:0007669"/>
    <property type="project" value="InterPro"/>
</dbReference>
<evidence type="ECO:0000259" key="2">
    <source>
        <dbReference type="Pfam" id="PF25293"/>
    </source>
</evidence>
<feature type="domain" description="EMC1 first beta-propeller" evidence="2">
    <location>
        <begin position="15"/>
        <end position="262"/>
    </location>
</feature>
<dbReference type="PANTHER" id="PTHR21573">
    <property type="entry name" value="ER MEMBRANE PROTEIN COMPLEX SUBUNIT 1"/>
    <property type="match status" value="1"/>
</dbReference>
<dbReference type="GO" id="GO:0034975">
    <property type="term" value="P:protein folding in endoplasmic reticulum"/>
    <property type="evidence" value="ECO:0007669"/>
    <property type="project" value="TreeGrafter"/>
</dbReference>
<reference evidence="3" key="1">
    <citation type="journal article" date="2010" name="Science">
        <title>Plasticity of animal genome architecture unmasked by rapid evolution of a pelagic tunicate.</title>
        <authorList>
            <person name="Denoeud F."/>
            <person name="Henriet S."/>
            <person name="Mungpakdee S."/>
            <person name="Aury J.M."/>
            <person name="Da Silva C."/>
            <person name="Brinkmann H."/>
            <person name="Mikhaleva J."/>
            <person name="Olsen L.C."/>
            <person name="Jubin C."/>
            <person name="Canestro C."/>
            <person name="Bouquet J.M."/>
            <person name="Danks G."/>
            <person name="Poulain J."/>
            <person name="Campsteijn C."/>
            <person name="Adamski M."/>
            <person name="Cross I."/>
            <person name="Yadetie F."/>
            <person name="Muffato M."/>
            <person name="Louis A."/>
            <person name="Butcher S."/>
            <person name="Tsagkogeorga G."/>
            <person name="Konrad A."/>
            <person name="Singh S."/>
            <person name="Jensen M.F."/>
            <person name="Cong E.H."/>
            <person name="Eikeseth-Otteraa H."/>
            <person name="Noel B."/>
            <person name="Anthouard V."/>
            <person name="Porcel B.M."/>
            <person name="Kachouri-Lafond R."/>
            <person name="Nishino A."/>
            <person name="Ugolini M."/>
            <person name="Chourrout P."/>
            <person name="Nishida H."/>
            <person name="Aasland R."/>
            <person name="Huzurbazar S."/>
            <person name="Westhof E."/>
            <person name="Delsuc F."/>
            <person name="Lehrach H."/>
            <person name="Reinhardt R."/>
            <person name="Weissenbach J."/>
            <person name="Roy S.W."/>
            <person name="Artiguenave F."/>
            <person name="Postlethwait J.H."/>
            <person name="Manak J.R."/>
            <person name="Thompson E.M."/>
            <person name="Jaillon O."/>
            <person name="Du Pasquier L."/>
            <person name="Boudinot P."/>
            <person name="Liberles D.A."/>
            <person name="Volff J.N."/>
            <person name="Philippe H."/>
            <person name="Lenhard B."/>
            <person name="Roest Crollius H."/>
            <person name="Wincker P."/>
            <person name="Chourrout D."/>
        </authorList>
    </citation>
    <scope>NUCLEOTIDE SEQUENCE [LARGE SCALE GENOMIC DNA]</scope>
</reference>